<dbReference type="EMBL" id="KN833687">
    <property type="protein sequence ID" value="KIK30235.1"/>
    <property type="molecule type" value="Genomic_DNA"/>
</dbReference>
<accession>A0A0C9YYL7</accession>
<keyword evidence="2" id="KW-1185">Reference proteome</keyword>
<dbReference type="Proteomes" id="UP000054018">
    <property type="component" value="Unassembled WGS sequence"/>
</dbReference>
<reference evidence="1 2" key="1">
    <citation type="submission" date="2014-04" db="EMBL/GenBank/DDBJ databases">
        <authorList>
            <consortium name="DOE Joint Genome Institute"/>
            <person name="Kuo A."/>
            <person name="Kohler A."/>
            <person name="Costa M.D."/>
            <person name="Nagy L.G."/>
            <person name="Floudas D."/>
            <person name="Copeland A."/>
            <person name="Barry K.W."/>
            <person name="Cichocki N."/>
            <person name="Veneault-Fourrey C."/>
            <person name="LaButti K."/>
            <person name="Lindquist E.A."/>
            <person name="Lipzen A."/>
            <person name="Lundell T."/>
            <person name="Morin E."/>
            <person name="Murat C."/>
            <person name="Sun H."/>
            <person name="Tunlid A."/>
            <person name="Henrissat B."/>
            <person name="Grigoriev I.V."/>
            <person name="Hibbett D.S."/>
            <person name="Martin F."/>
            <person name="Nordberg H.P."/>
            <person name="Cantor M.N."/>
            <person name="Hua S.X."/>
        </authorList>
    </citation>
    <scope>NUCLEOTIDE SEQUENCE [LARGE SCALE GENOMIC DNA]</scope>
    <source>
        <strain evidence="1 2">441</strain>
    </source>
</reference>
<protein>
    <submittedName>
        <fullName evidence="1">Uncharacterized protein</fullName>
    </submittedName>
</protein>
<reference evidence="2" key="2">
    <citation type="submission" date="2015-01" db="EMBL/GenBank/DDBJ databases">
        <title>Evolutionary Origins and Diversification of the Mycorrhizal Mutualists.</title>
        <authorList>
            <consortium name="DOE Joint Genome Institute"/>
            <consortium name="Mycorrhizal Genomics Consortium"/>
            <person name="Kohler A."/>
            <person name="Kuo A."/>
            <person name="Nagy L.G."/>
            <person name="Floudas D."/>
            <person name="Copeland A."/>
            <person name="Barry K.W."/>
            <person name="Cichocki N."/>
            <person name="Veneault-Fourrey C."/>
            <person name="LaButti K."/>
            <person name="Lindquist E.A."/>
            <person name="Lipzen A."/>
            <person name="Lundell T."/>
            <person name="Morin E."/>
            <person name="Murat C."/>
            <person name="Riley R."/>
            <person name="Ohm R."/>
            <person name="Sun H."/>
            <person name="Tunlid A."/>
            <person name="Henrissat B."/>
            <person name="Grigoriev I.V."/>
            <person name="Hibbett D.S."/>
            <person name="Martin F."/>
        </authorList>
    </citation>
    <scope>NUCLEOTIDE SEQUENCE [LARGE SCALE GENOMIC DNA]</scope>
    <source>
        <strain evidence="2">441</strain>
    </source>
</reference>
<dbReference type="AlphaFoldDB" id="A0A0C9YYL7"/>
<dbReference type="HOGENOM" id="CLU_2469952_0_0_1"/>
<organism evidence="1 2">
    <name type="scientific">Pisolithus microcarpus 441</name>
    <dbReference type="NCBI Taxonomy" id="765257"/>
    <lineage>
        <taxon>Eukaryota</taxon>
        <taxon>Fungi</taxon>
        <taxon>Dikarya</taxon>
        <taxon>Basidiomycota</taxon>
        <taxon>Agaricomycotina</taxon>
        <taxon>Agaricomycetes</taxon>
        <taxon>Agaricomycetidae</taxon>
        <taxon>Boletales</taxon>
        <taxon>Sclerodermatineae</taxon>
        <taxon>Pisolithaceae</taxon>
        <taxon>Pisolithus</taxon>
    </lineage>
</organism>
<evidence type="ECO:0000313" key="1">
    <source>
        <dbReference type="EMBL" id="KIK30235.1"/>
    </source>
</evidence>
<name>A0A0C9YYL7_9AGAM</name>
<proteinExistence type="predicted"/>
<gene>
    <name evidence="1" type="ORF">PISMIDRAFT_389984</name>
</gene>
<evidence type="ECO:0000313" key="2">
    <source>
        <dbReference type="Proteomes" id="UP000054018"/>
    </source>
</evidence>
<sequence length="88" mass="9206">MCGKDIHNEDCPSIPNTDCPGCISTGLSTRWASTMIFSSGCGMRGGTTVGRGKPVRESEGEESDAMELRVFVREAPIDPKSIAGVGSA</sequence>